<evidence type="ECO:0000256" key="3">
    <source>
        <dbReference type="ARBA" id="ARBA00022679"/>
    </source>
</evidence>
<protein>
    <recommendedName>
        <fullName evidence="1">RNA-directed DNA polymerase</fullName>
        <ecNumber evidence="1">2.7.7.49</ecNumber>
    </recommendedName>
</protein>
<evidence type="ECO:0000256" key="13">
    <source>
        <dbReference type="ARBA" id="ARBA00022932"/>
    </source>
</evidence>
<dbReference type="CDD" id="cd00303">
    <property type="entry name" value="retropepsin_like"/>
    <property type="match status" value="1"/>
</dbReference>
<dbReference type="GO" id="GO:0003964">
    <property type="term" value="F:RNA-directed DNA polymerase activity"/>
    <property type="evidence" value="ECO:0007669"/>
    <property type="project" value="UniProtKB-KW"/>
</dbReference>
<dbReference type="SUPFAM" id="SSF50630">
    <property type="entry name" value="Acid proteases"/>
    <property type="match status" value="1"/>
</dbReference>
<name>A0AAD8NXC9_TARER</name>
<keyword evidence="16" id="KW-0863">Zinc-finger</keyword>
<dbReference type="Gene3D" id="2.40.70.10">
    <property type="entry name" value="Acid Proteases"/>
    <property type="match status" value="1"/>
</dbReference>
<dbReference type="InterPro" id="IPR036875">
    <property type="entry name" value="Znf_CCHC_sf"/>
</dbReference>
<evidence type="ECO:0000259" key="21">
    <source>
        <dbReference type="PROSITE" id="PS50994"/>
    </source>
</evidence>
<evidence type="ECO:0000256" key="15">
    <source>
        <dbReference type="ARBA" id="ARBA00023172"/>
    </source>
</evidence>
<dbReference type="SMART" id="SM00343">
    <property type="entry name" value="ZnF_C2HC"/>
    <property type="match status" value="2"/>
</dbReference>
<dbReference type="InterPro" id="IPR043128">
    <property type="entry name" value="Rev_trsase/Diguanyl_cyclase"/>
</dbReference>
<evidence type="ECO:0000256" key="14">
    <source>
        <dbReference type="ARBA" id="ARBA00023125"/>
    </source>
</evidence>
<keyword evidence="7" id="KW-0064">Aspartyl protease</keyword>
<dbReference type="Pfam" id="PF19259">
    <property type="entry name" value="Ty3_capsid"/>
    <property type="match status" value="1"/>
</dbReference>
<keyword evidence="15" id="KW-0233">DNA recombination</keyword>
<dbReference type="InterPro" id="IPR000477">
    <property type="entry name" value="RT_dom"/>
</dbReference>
<dbReference type="GO" id="GO:0003677">
    <property type="term" value="F:DNA binding"/>
    <property type="evidence" value="ECO:0007669"/>
    <property type="project" value="UniProtKB-KW"/>
</dbReference>
<dbReference type="PANTHER" id="PTHR37984:SF5">
    <property type="entry name" value="PROTEIN NYNRIN-LIKE"/>
    <property type="match status" value="1"/>
</dbReference>
<evidence type="ECO:0000256" key="2">
    <source>
        <dbReference type="ARBA" id="ARBA00022670"/>
    </source>
</evidence>
<keyword evidence="14" id="KW-0238">DNA-binding</keyword>
<dbReference type="InterPro" id="IPR041373">
    <property type="entry name" value="RT_RNaseH"/>
</dbReference>
<evidence type="ECO:0000256" key="4">
    <source>
        <dbReference type="ARBA" id="ARBA00022695"/>
    </source>
</evidence>
<keyword evidence="5" id="KW-0540">Nuclease</keyword>
<feature type="domain" description="CCHC-type" evidence="19">
    <location>
        <begin position="568"/>
        <end position="582"/>
    </location>
</feature>
<dbReference type="Gene3D" id="6.10.280.220">
    <property type="match status" value="1"/>
</dbReference>
<dbReference type="PROSITE" id="PS50878">
    <property type="entry name" value="RT_POL"/>
    <property type="match status" value="1"/>
</dbReference>
<dbReference type="Gene3D" id="4.10.60.10">
    <property type="entry name" value="Zinc finger, CCHC-type"/>
    <property type="match status" value="1"/>
</dbReference>
<dbReference type="CDD" id="cd01647">
    <property type="entry name" value="RT_LTR"/>
    <property type="match status" value="1"/>
</dbReference>
<keyword evidence="10" id="KW-0460">Magnesium</keyword>
<dbReference type="Pfam" id="PF00098">
    <property type="entry name" value="zf-CCHC"/>
    <property type="match status" value="1"/>
</dbReference>
<keyword evidence="3" id="KW-0808">Transferase</keyword>
<dbReference type="SUPFAM" id="SSF57756">
    <property type="entry name" value="Retrovirus zinc finger-like domains"/>
    <property type="match status" value="1"/>
</dbReference>
<evidence type="ECO:0000256" key="1">
    <source>
        <dbReference type="ARBA" id="ARBA00012493"/>
    </source>
</evidence>
<dbReference type="GO" id="GO:0004190">
    <property type="term" value="F:aspartic-type endopeptidase activity"/>
    <property type="evidence" value="ECO:0007669"/>
    <property type="project" value="UniProtKB-KW"/>
</dbReference>
<dbReference type="EC" id="2.7.7.49" evidence="1"/>
<evidence type="ECO:0000259" key="20">
    <source>
        <dbReference type="PROSITE" id="PS50878"/>
    </source>
</evidence>
<feature type="region of interest" description="Disordered" evidence="18">
    <location>
        <begin position="491"/>
        <end position="511"/>
    </location>
</feature>
<dbReference type="InterPro" id="IPR045358">
    <property type="entry name" value="Ty3_capsid"/>
</dbReference>
<dbReference type="CDD" id="cd09274">
    <property type="entry name" value="RNase_HI_RT_Ty3"/>
    <property type="match status" value="1"/>
</dbReference>
<evidence type="ECO:0000256" key="8">
    <source>
        <dbReference type="ARBA" id="ARBA00022759"/>
    </source>
</evidence>
<dbReference type="InterPro" id="IPR041588">
    <property type="entry name" value="Integrase_H2C2"/>
</dbReference>
<evidence type="ECO:0000313" key="22">
    <source>
        <dbReference type="EMBL" id="KAK1424171.1"/>
    </source>
</evidence>
<dbReference type="InterPro" id="IPR012337">
    <property type="entry name" value="RNaseH-like_sf"/>
</dbReference>
<dbReference type="InterPro" id="IPR021109">
    <property type="entry name" value="Peptidase_aspartic_dom_sf"/>
</dbReference>
<keyword evidence="4" id="KW-0548">Nucleotidyltransferase</keyword>
<evidence type="ECO:0000256" key="18">
    <source>
        <dbReference type="SAM" id="MobiDB-lite"/>
    </source>
</evidence>
<evidence type="ECO:0000256" key="10">
    <source>
        <dbReference type="ARBA" id="ARBA00022842"/>
    </source>
</evidence>
<dbReference type="FunFam" id="3.30.70.270:FF:000026">
    <property type="entry name" value="Transposon Ty3-G Gag-Pol polyprotein"/>
    <property type="match status" value="1"/>
</dbReference>
<evidence type="ECO:0000256" key="12">
    <source>
        <dbReference type="ARBA" id="ARBA00022918"/>
    </source>
</evidence>
<dbReference type="PROSITE" id="PS50994">
    <property type="entry name" value="INTEGRASE"/>
    <property type="match status" value="1"/>
</dbReference>
<accession>A0AAD8NXC9</accession>
<dbReference type="Pfam" id="PF17917">
    <property type="entry name" value="RT_RNaseH"/>
    <property type="match status" value="1"/>
</dbReference>
<feature type="domain" description="Integrase catalytic" evidence="21">
    <location>
        <begin position="1380"/>
        <end position="1543"/>
    </location>
</feature>
<evidence type="ECO:0000256" key="9">
    <source>
        <dbReference type="ARBA" id="ARBA00022801"/>
    </source>
</evidence>
<keyword evidence="6" id="KW-0479">Metal-binding</keyword>
<dbReference type="GO" id="GO:0006310">
    <property type="term" value="P:DNA recombination"/>
    <property type="evidence" value="ECO:0007669"/>
    <property type="project" value="UniProtKB-KW"/>
</dbReference>
<dbReference type="PROSITE" id="PS00141">
    <property type="entry name" value="ASP_PROTEASE"/>
    <property type="match status" value="1"/>
</dbReference>
<dbReference type="GO" id="GO:0008270">
    <property type="term" value="F:zinc ion binding"/>
    <property type="evidence" value="ECO:0007669"/>
    <property type="project" value="UniProtKB-KW"/>
</dbReference>
<dbReference type="Gene3D" id="3.10.10.10">
    <property type="entry name" value="HIV Type 1 Reverse Transcriptase, subunit A, domain 1"/>
    <property type="match status" value="1"/>
</dbReference>
<evidence type="ECO:0000256" key="5">
    <source>
        <dbReference type="ARBA" id="ARBA00022722"/>
    </source>
</evidence>
<dbReference type="GO" id="GO:0015074">
    <property type="term" value="P:DNA integration"/>
    <property type="evidence" value="ECO:0007669"/>
    <property type="project" value="UniProtKB-KW"/>
</dbReference>
<organism evidence="22 23">
    <name type="scientific">Tagetes erecta</name>
    <name type="common">African marigold</name>
    <dbReference type="NCBI Taxonomy" id="13708"/>
    <lineage>
        <taxon>Eukaryota</taxon>
        <taxon>Viridiplantae</taxon>
        <taxon>Streptophyta</taxon>
        <taxon>Embryophyta</taxon>
        <taxon>Tracheophyta</taxon>
        <taxon>Spermatophyta</taxon>
        <taxon>Magnoliopsida</taxon>
        <taxon>eudicotyledons</taxon>
        <taxon>Gunneridae</taxon>
        <taxon>Pentapetalae</taxon>
        <taxon>asterids</taxon>
        <taxon>campanulids</taxon>
        <taxon>Asterales</taxon>
        <taxon>Asteraceae</taxon>
        <taxon>Asteroideae</taxon>
        <taxon>Heliantheae alliance</taxon>
        <taxon>Tageteae</taxon>
        <taxon>Tagetes</taxon>
    </lineage>
</organism>
<evidence type="ECO:0000259" key="19">
    <source>
        <dbReference type="PROSITE" id="PS50158"/>
    </source>
</evidence>
<feature type="region of interest" description="Disordered" evidence="18">
    <location>
        <begin position="281"/>
        <end position="301"/>
    </location>
</feature>
<dbReference type="PANTHER" id="PTHR37984">
    <property type="entry name" value="PROTEIN CBG26694"/>
    <property type="match status" value="1"/>
</dbReference>
<dbReference type="SUPFAM" id="SSF53098">
    <property type="entry name" value="Ribonuclease H-like"/>
    <property type="match status" value="1"/>
</dbReference>
<comment type="caution">
    <text evidence="22">The sequence shown here is derived from an EMBL/GenBank/DDBJ whole genome shotgun (WGS) entry which is preliminary data.</text>
</comment>
<proteinExistence type="predicted"/>
<dbReference type="EMBL" id="JAUHHV010000005">
    <property type="protein sequence ID" value="KAK1424171.1"/>
    <property type="molecule type" value="Genomic_DNA"/>
</dbReference>
<dbReference type="Proteomes" id="UP001229421">
    <property type="component" value="Unassembled WGS sequence"/>
</dbReference>
<keyword evidence="8" id="KW-0255">Endonuclease</keyword>
<evidence type="ECO:0000256" key="16">
    <source>
        <dbReference type="PROSITE-ProRule" id="PRU00047"/>
    </source>
</evidence>
<dbReference type="GO" id="GO:0003887">
    <property type="term" value="F:DNA-directed DNA polymerase activity"/>
    <property type="evidence" value="ECO:0007669"/>
    <property type="project" value="UniProtKB-KW"/>
</dbReference>
<dbReference type="Pfam" id="PF00078">
    <property type="entry name" value="RVT_1"/>
    <property type="match status" value="1"/>
</dbReference>
<evidence type="ECO:0000256" key="17">
    <source>
        <dbReference type="SAM" id="Coils"/>
    </source>
</evidence>
<dbReference type="Pfam" id="PF08284">
    <property type="entry name" value="RVP_2"/>
    <property type="match status" value="1"/>
</dbReference>
<dbReference type="Gene3D" id="3.30.420.10">
    <property type="entry name" value="Ribonuclease H-like superfamily/Ribonuclease H"/>
    <property type="match status" value="2"/>
</dbReference>
<feature type="region of interest" description="Disordered" evidence="18">
    <location>
        <begin position="1"/>
        <end position="24"/>
    </location>
</feature>
<dbReference type="InterPro" id="IPR043502">
    <property type="entry name" value="DNA/RNA_pol_sf"/>
</dbReference>
<dbReference type="Pfam" id="PF17921">
    <property type="entry name" value="Integrase_H2C2"/>
    <property type="match status" value="1"/>
</dbReference>
<keyword evidence="13" id="KW-0239">DNA-directed DNA polymerase</keyword>
<dbReference type="InterPro" id="IPR050951">
    <property type="entry name" value="Retrovirus_Pol_polyprotein"/>
</dbReference>
<reference evidence="22" key="1">
    <citation type="journal article" date="2023" name="bioRxiv">
        <title>Improved chromosome-level genome assembly for marigold (Tagetes erecta).</title>
        <authorList>
            <person name="Jiang F."/>
            <person name="Yuan L."/>
            <person name="Wang S."/>
            <person name="Wang H."/>
            <person name="Xu D."/>
            <person name="Wang A."/>
            <person name="Fan W."/>
        </authorList>
    </citation>
    <scope>NUCLEOTIDE SEQUENCE</scope>
    <source>
        <strain evidence="22">WSJ</strain>
        <tissue evidence="22">Leaf</tissue>
    </source>
</reference>
<dbReference type="Gene3D" id="3.30.70.270">
    <property type="match status" value="2"/>
</dbReference>
<dbReference type="FunFam" id="3.10.10.10:FF:000007">
    <property type="entry name" value="Retrovirus-related Pol polyprotein from transposon 17.6-like Protein"/>
    <property type="match status" value="1"/>
</dbReference>
<dbReference type="InterPro" id="IPR001969">
    <property type="entry name" value="Aspartic_peptidase_AS"/>
</dbReference>
<evidence type="ECO:0000256" key="11">
    <source>
        <dbReference type="ARBA" id="ARBA00022908"/>
    </source>
</evidence>
<dbReference type="InterPro" id="IPR056924">
    <property type="entry name" value="SH3_Tf2-1"/>
</dbReference>
<evidence type="ECO:0000256" key="7">
    <source>
        <dbReference type="ARBA" id="ARBA00022750"/>
    </source>
</evidence>
<dbReference type="SUPFAM" id="SSF56672">
    <property type="entry name" value="DNA/RNA polymerases"/>
    <property type="match status" value="1"/>
</dbReference>
<keyword evidence="23" id="KW-1185">Reference proteome</keyword>
<keyword evidence="9" id="KW-0378">Hydrolase</keyword>
<feature type="compositionally biased region" description="Gly residues" evidence="18">
    <location>
        <begin position="283"/>
        <end position="292"/>
    </location>
</feature>
<keyword evidence="2" id="KW-0645">Protease</keyword>
<dbReference type="PROSITE" id="PS50158">
    <property type="entry name" value="ZF_CCHC"/>
    <property type="match status" value="2"/>
</dbReference>
<evidence type="ECO:0000313" key="23">
    <source>
        <dbReference type="Proteomes" id="UP001229421"/>
    </source>
</evidence>
<feature type="domain" description="Reverse transcriptase" evidence="20">
    <location>
        <begin position="858"/>
        <end position="1037"/>
    </location>
</feature>
<feature type="coiled-coil region" evidence="17">
    <location>
        <begin position="248"/>
        <end position="275"/>
    </location>
</feature>
<feature type="domain" description="CCHC-type" evidence="19">
    <location>
        <begin position="594"/>
        <end position="611"/>
    </location>
</feature>
<dbReference type="InterPro" id="IPR036397">
    <property type="entry name" value="RNaseH_sf"/>
</dbReference>
<dbReference type="InterPro" id="IPR001584">
    <property type="entry name" value="Integrase_cat-core"/>
</dbReference>
<dbReference type="GO" id="GO:0006508">
    <property type="term" value="P:proteolysis"/>
    <property type="evidence" value="ECO:0007669"/>
    <property type="project" value="UniProtKB-KW"/>
</dbReference>
<sequence>MTGVGAAGVPDSHSGSDSAFISLSPIPETVPPRYESIPVGLELADQTGGDWLMEEGNGNAELAPTAEDGKKLVDVQVGIEPGDVARLIEGLKVNVEPIGVAQNVEGGATLGTHWPPPSTSRRSARIRVKYSGKRNAEVKELLGKDEEEVVSKPKRARTDNVQVNWLKEKVKVWEKEDNIASLFEPGESSRTPSLVSILGEPVERTTVTLVTRCTQYENQISALKKKVGVLDEVDEAMDERLKTYDEERVMQEHTLFQLNDRVRKLEEEMMEHVNAAIGRGRGRGGAGAGIGSSGTASGNPTGEPIHGCTYKNFRDCQPKTFTGAKGPIEIIRWIEKMESVFAISNCSVNQRVKYATCTFQDEALSWWITQRQNLGEDAAYGLTWNQLKDRLLQEYCPRSELQKIETDFWNLTMEGAEVRAYTSRFNDLARLVPRMVTPEYVKVERYIWGLAPQIRSNVTSSNPTNLQSAIRIAHTLTDDAVRRGVLTKKEDRGKKVVESEKKLGETSKKSYDNKRKWGGNYKGRFGNQKKNGREAKKFYTANTSDNNDKSPTECKQCHRLHSGVCRACKRCNRLGHQAENCRTYMTENTEGAGRKCFECGAVGHFKKECPKLKKTNARGRAFEMNAREARQEPTVVTGTFLINNHYASILFDTGADLSFVSKNFEPLLGLKSKKLDKKYVIELANGKKIETGEIIKGCIIQIENRPFSIDLLPVTLDSFDIVIGMDWLSKNRAEVVCYERIVRIPDLNGEIITIHGQKEKPTLKVVNVMKACNYVQKGYPAFLVKAVTTKEEERKLEDIPIVREYPEVFPDDLPGLPPPRQLEFNIDLVPGAAPIARSPYRLAPSEMQEMSKQLQELLDKGFIRPSFSPWGAPVLFVKKKDGSFRMCIDYRELNKLTIKNRYPLPRIDDLFDQLQGSSYYSKIDLRSGYHQLLVAEKDIPKTAFRTRYGHYEFLVMPFGLTNAPAVFMDLMNRVCKPYLDKFVIVFIDDILIYSRTKEDHEHHLKQILEVLKKERLYAKFSKCEFWIREVHFLGHVINENGIHVDPAKIEAIKNWEAPKSPTEVRQFLGLAGYYRRFIENFSRIAQPLTLLTQKDRIYDWDDKQEVAFQILKQKLCSAPILPLPEGTEDFVVYCDASRLGFGCVLMQRNKVIAYASRQLKTHEKNYTTHDLELGAVVFALKIWRHYLYGTKCIVFTDHKSLRHIFDQKDLNMRQRRWVELLNDYDCEIRYHPGKANVVADALSRKEREKPKRVHALELIISSNFVTQIRDAQIEALKEENVSKESLKGMMKELEPKCDDVMCFMNRIWVPRTGGLRDVVMDEAHKTRYSIHPGSDKMYKDVKEHYWWPNMKGDIATYVSKCSTCSKVKAEYQKPSGLLQQPEIPQWKWEGIAMDFITKLPRTSSGYDSIWVIVDRLTKSAHFLPMKESDPVEKLAKLYIKEVVSRHGVPTSVISDRDGRYISRIWQTLHKALGTRLDMSTAYHPQTDGQSERTIQTLEDLLRACVIDFGGNWDAHLPLAEFSYNNSYHTSIKAAPFEALYGRKCRSPFCWAEVGEKQLTGPEIIQETTDKIIQIRKRLEAARDRHKSYADNRRKPLEFQVGDRVFLKVSPWKGVVRFGKHGKLSPRYIGPFEILARIGSVAYQLRLPNEFSGIHDVFHVSNLKKCLTDETLVIPPDEIRIDNKLHFIEEPVEVMDQKVQKLRRSKIRLVKVRWDSKRGPEFTWERKDQMKRKYPHLFATEIERDVTA</sequence>
<gene>
    <name evidence="22" type="ORF">QVD17_19490</name>
</gene>
<dbReference type="Gene3D" id="1.10.340.70">
    <property type="match status" value="1"/>
</dbReference>
<dbReference type="GO" id="GO:0004519">
    <property type="term" value="F:endonuclease activity"/>
    <property type="evidence" value="ECO:0007669"/>
    <property type="project" value="UniProtKB-KW"/>
</dbReference>
<evidence type="ECO:0000256" key="6">
    <source>
        <dbReference type="ARBA" id="ARBA00022723"/>
    </source>
</evidence>
<keyword evidence="16" id="KW-0862">Zinc</keyword>
<keyword evidence="12" id="KW-0695">RNA-directed DNA polymerase</keyword>
<keyword evidence="17" id="KW-0175">Coiled coil</keyword>
<keyword evidence="11" id="KW-0229">DNA integration</keyword>
<dbReference type="InterPro" id="IPR001878">
    <property type="entry name" value="Znf_CCHC"/>
</dbReference>
<dbReference type="Pfam" id="PF24626">
    <property type="entry name" value="SH3_Tf2-1"/>
    <property type="match status" value="1"/>
</dbReference>